<dbReference type="Gene3D" id="3.30.200.20">
    <property type="entry name" value="Phosphorylase Kinase, domain 1"/>
    <property type="match status" value="1"/>
</dbReference>
<dbReference type="InterPro" id="IPR051678">
    <property type="entry name" value="AGP_Transferase"/>
</dbReference>
<evidence type="ECO:0000313" key="2">
    <source>
        <dbReference type="EMBL" id="SHJ09168.1"/>
    </source>
</evidence>
<dbReference type="Proteomes" id="UP000184278">
    <property type="component" value="Unassembled WGS sequence"/>
</dbReference>
<dbReference type="GO" id="GO:0016740">
    <property type="term" value="F:transferase activity"/>
    <property type="evidence" value="ECO:0007669"/>
    <property type="project" value="UniProtKB-KW"/>
</dbReference>
<dbReference type="InterPro" id="IPR011009">
    <property type="entry name" value="Kinase-like_dom_sf"/>
</dbReference>
<dbReference type="RefSeq" id="WP_073390523.1">
    <property type="nucleotide sequence ID" value="NZ_FQXK01000065.1"/>
</dbReference>
<organism evidence="2 3">
    <name type="scientific">Butyrivibrio fibrisolvens DSM 3071</name>
    <dbReference type="NCBI Taxonomy" id="1121131"/>
    <lineage>
        <taxon>Bacteria</taxon>
        <taxon>Bacillati</taxon>
        <taxon>Bacillota</taxon>
        <taxon>Clostridia</taxon>
        <taxon>Lachnospirales</taxon>
        <taxon>Lachnospiraceae</taxon>
        <taxon>Butyrivibrio</taxon>
    </lineage>
</organism>
<dbReference type="GeneID" id="89509488"/>
<proteinExistence type="predicted"/>
<reference evidence="3" key="1">
    <citation type="submission" date="2016-11" db="EMBL/GenBank/DDBJ databases">
        <authorList>
            <person name="Varghese N."/>
            <person name="Submissions S."/>
        </authorList>
    </citation>
    <scope>NUCLEOTIDE SEQUENCE [LARGE SCALE GENOMIC DNA]</scope>
    <source>
        <strain evidence="3">DSM 3071</strain>
    </source>
</reference>
<sequence>MIKSKTKYEASENEIRDLFKNHNLGTVKSITPLGNGEFNAAYKVTCDNGNSYALKIAPPDDAQVLTYEKNMMESEVFWYKQMHDNTDILCPEVYVFDFSKKIIKSNCFIMQLMEGEPLWAVNFTDDEHENVQRQKIGMLAKIHRIKNDKYGYRQSGLHDTWFEALKAMASNLVSDCKELGYETPDGEKFLSLIDKHEELLRKVPSRMVNFDLWDSNVLYKDGKICWIDPERGYWGDPVADFITLGTGQKSPLSSKQKELEIYNETADEKITISPETEKRYAFAVCLLALIEEVEKYVRYEPDEENYIRNTKDARDMYDMAFAIL</sequence>
<dbReference type="STRING" id="1121131.SAMN02745229_04090"/>
<dbReference type="SUPFAM" id="SSF56112">
    <property type="entry name" value="Protein kinase-like (PK-like)"/>
    <property type="match status" value="1"/>
</dbReference>
<dbReference type="PANTHER" id="PTHR21310">
    <property type="entry name" value="AMINOGLYCOSIDE PHOSPHOTRANSFERASE-RELATED-RELATED"/>
    <property type="match status" value="1"/>
</dbReference>
<dbReference type="AlphaFoldDB" id="A0A1M6GGX6"/>
<dbReference type="Pfam" id="PF01636">
    <property type="entry name" value="APH"/>
    <property type="match status" value="1"/>
</dbReference>
<keyword evidence="3" id="KW-1185">Reference proteome</keyword>
<name>A0A1M6GGX6_BUTFI</name>
<feature type="domain" description="Aminoglycoside phosphotransferase" evidence="1">
    <location>
        <begin position="30"/>
        <end position="245"/>
    </location>
</feature>
<dbReference type="OrthoDB" id="334783at2"/>
<dbReference type="EMBL" id="FQXK01000065">
    <property type="protein sequence ID" value="SHJ09168.1"/>
    <property type="molecule type" value="Genomic_DNA"/>
</dbReference>
<evidence type="ECO:0000259" key="1">
    <source>
        <dbReference type="Pfam" id="PF01636"/>
    </source>
</evidence>
<dbReference type="InterPro" id="IPR002575">
    <property type="entry name" value="Aminoglycoside_PTrfase"/>
</dbReference>
<gene>
    <name evidence="2" type="ORF">SAMN02745229_04090</name>
</gene>
<protein>
    <submittedName>
        <fullName evidence="2">Phosphotransferase enzyme family protein</fullName>
    </submittedName>
</protein>
<evidence type="ECO:0000313" key="3">
    <source>
        <dbReference type="Proteomes" id="UP000184278"/>
    </source>
</evidence>
<accession>A0A1M6GGX6</accession>
<keyword evidence="2" id="KW-0808">Transferase</keyword>
<dbReference type="Gene3D" id="3.90.1200.10">
    <property type="match status" value="1"/>
</dbReference>